<protein>
    <submittedName>
        <fullName evidence="5">Glycosyltransferase involved in cell wall biosynthesis</fullName>
    </submittedName>
</protein>
<dbReference type="CDD" id="cd03801">
    <property type="entry name" value="GT4_PimA-like"/>
    <property type="match status" value="1"/>
</dbReference>
<reference evidence="5 6" key="1">
    <citation type="submission" date="2018-03" db="EMBL/GenBank/DDBJ databases">
        <title>Genomic Encyclopedia of Archaeal and Bacterial Type Strains, Phase II (KMG-II): from individual species to whole genera.</title>
        <authorList>
            <person name="Goeker M."/>
        </authorList>
    </citation>
    <scope>NUCLEOTIDE SEQUENCE [LARGE SCALE GENOMIC DNA]</scope>
    <source>
        <strain evidence="5 6">DSM 45601</strain>
    </source>
</reference>
<dbReference type="PANTHER" id="PTHR12526:SF510">
    <property type="entry name" value="D-INOSITOL 3-PHOSPHATE GLYCOSYLTRANSFERASE"/>
    <property type="match status" value="1"/>
</dbReference>
<evidence type="ECO:0000256" key="2">
    <source>
        <dbReference type="ARBA" id="ARBA00022679"/>
    </source>
</evidence>
<sequence length="560" mass="60362">MFTATLAWRHARAEPARLPLLALRLLPGGPRRRARGLLNRSGALAAAYARWDEGARQEALSLVDSAARGARPRRLARLAAFTLAVERPDAAAPLVRRLPAGRARERLRLRLAAQGGARDEGTAAEAAAGPAGVEPWLAAVPERAGRPGGGAFEPEATRVLHLVTNSLPHVNAGYTQRTHRIVRAQAEAGLQPHVATRLGFPLTKGIADTRPHLVLDGVDYHHLLPWRAPRDDAEALREGLRLAGRLVERVRPSVLHAASNHGNAALALALGRRYGLPVVYEVRGFLEESWLSRDPARTTSDPFYVGERARETAAMRAADLVVTLGEAMRAEIAGRGVDPAKVLVVPNAVEDQFRTPLPDGSALRTELGFAPDDVVIGTTTTCYPHEGLDTLIDALALLRKRGAPARVLIVGDGPELGALRRRAQDLGLGEHAVFPGRVPAGEVRRYHAVLDLFAVPRTGARVCRLVTPLKPVEAMAGGLPVVASDVAALAELVEHGVTGELIPPEDAEGWADTLERLIYSPELRQAYGRAAQRKVDADRTWRKAATTYLDAYNSLRPVAR</sequence>
<dbReference type="Proteomes" id="UP000237846">
    <property type="component" value="Unassembled WGS sequence"/>
</dbReference>
<dbReference type="GO" id="GO:0016757">
    <property type="term" value="F:glycosyltransferase activity"/>
    <property type="evidence" value="ECO:0007669"/>
    <property type="project" value="UniProtKB-KW"/>
</dbReference>
<dbReference type="AlphaFoldDB" id="A0A2T0QC42"/>
<feature type="domain" description="Glycosyl transferase family 1" evidence="3">
    <location>
        <begin position="364"/>
        <end position="533"/>
    </location>
</feature>
<gene>
    <name evidence="5" type="ORF">CLV72_10150</name>
</gene>
<dbReference type="InterPro" id="IPR001296">
    <property type="entry name" value="Glyco_trans_1"/>
</dbReference>
<evidence type="ECO:0000313" key="5">
    <source>
        <dbReference type="EMBL" id="PRY01468.1"/>
    </source>
</evidence>
<comment type="caution">
    <text evidence="5">The sequence shown here is derived from an EMBL/GenBank/DDBJ whole genome shotgun (WGS) entry which is preliminary data.</text>
</comment>
<proteinExistence type="predicted"/>
<evidence type="ECO:0000259" key="3">
    <source>
        <dbReference type="Pfam" id="PF00534"/>
    </source>
</evidence>
<organism evidence="5 6">
    <name type="scientific">Allonocardiopsis opalescens</name>
    <dbReference type="NCBI Taxonomy" id="1144618"/>
    <lineage>
        <taxon>Bacteria</taxon>
        <taxon>Bacillati</taxon>
        <taxon>Actinomycetota</taxon>
        <taxon>Actinomycetes</taxon>
        <taxon>Streptosporangiales</taxon>
        <taxon>Allonocardiopsis</taxon>
    </lineage>
</organism>
<dbReference type="PANTHER" id="PTHR12526">
    <property type="entry name" value="GLYCOSYLTRANSFERASE"/>
    <property type="match status" value="1"/>
</dbReference>
<feature type="domain" description="Glycosyltransferase subfamily 4-like N-terminal" evidence="4">
    <location>
        <begin position="173"/>
        <end position="347"/>
    </location>
</feature>
<evidence type="ECO:0000259" key="4">
    <source>
        <dbReference type="Pfam" id="PF13579"/>
    </source>
</evidence>
<accession>A0A2T0QC42</accession>
<keyword evidence="1" id="KW-0328">Glycosyltransferase</keyword>
<dbReference type="SUPFAM" id="SSF53756">
    <property type="entry name" value="UDP-Glycosyltransferase/glycogen phosphorylase"/>
    <property type="match status" value="1"/>
</dbReference>
<keyword evidence="6" id="KW-1185">Reference proteome</keyword>
<dbReference type="Pfam" id="PF13579">
    <property type="entry name" value="Glyco_trans_4_4"/>
    <property type="match status" value="1"/>
</dbReference>
<name>A0A2T0QC42_9ACTN</name>
<dbReference type="Pfam" id="PF00534">
    <property type="entry name" value="Glycos_transf_1"/>
    <property type="match status" value="1"/>
</dbReference>
<keyword evidence="2 5" id="KW-0808">Transferase</keyword>
<evidence type="ECO:0000313" key="6">
    <source>
        <dbReference type="Proteomes" id="UP000237846"/>
    </source>
</evidence>
<evidence type="ECO:0000256" key="1">
    <source>
        <dbReference type="ARBA" id="ARBA00022676"/>
    </source>
</evidence>
<dbReference type="Gene3D" id="3.40.50.2000">
    <property type="entry name" value="Glycogen Phosphorylase B"/>
    <property type="match status" value="2"/>
</dbReference>
<dbReference type="RefSeq" id="WP_245929778.1">
    <property type="nucleotide sequence ID" value="NZ_PVZC01000001.1"/>
</dbReference>
<dbReference type="InterPro" id="IPR028098">
    <property type="entry name" value="Glyco_trans_4-like_N"/>
</dbReference>
<dbReference type="EMBL" id="PVZC01000001">
    <property type="protein sequence ID" value="PRY01468.1"/>
    <property type="molecule type" value="Genomic_DNA"/>
</dbReference>